<evidence type="ECO:0000259" key="2">
    <source>
        <dbReference type="Pfam" id="PF19190"/>
    </source>
</evidence>
<feature type="region of interest" description="Disordered" evidence="1">
    <location>
        <begin position="1"/>
        <end position="49"/>
    </location>
</feature>
<reference evidence="3 4" key="1">
    <citation type="submission" date="2024-10" db="EMBL/GenBank/DDBJ databases">
        <title>The Natural Products Discovery Center: Release of the First 8490 Sequenced Strains for Exploring Actinobacteria Biosynthetic Diversity.</title>
        <authorList>
            <person name="Kalkreuter E."/>
            <person name="Kautsar S.A."/>
            <person name="Yang D."/>
            <person name="Bader C.D."/>
            <person name="Teijaro C.N."/>
            <person name="Fluegel L."/>
            <person name="Davis C.M."/>
            <person name="Simpson J.R."/>
            <person name="Lauterbach L."/>
            <person name="Steele A.D."/>
            <person name="Gui C."/>
            <person name="Meng S."/>
            <person name="Li G."/>
            <person name="Viehrig K."/>
            <person name="Ye F."/>
            <person name="Su P."/>
            <person name="Kiefer A.F."/>
            <person name="Nichols A."/>
            <person name="Cepeda A.J."/>
            <person name="Yan W."/>
            <person name="Fan B."/>
            <person name="Jiang Y."/>
            <person name="Adhikari A."/>
            <person name="Zheng C.-J."/>
            <person name="Schuster L."/>
            <person name="Cowan T.M."/>
            <person name="Smanski M.J."/>
            <person name="Chevrette M.G."/>
            <person name="De Carvalho L.P.S."/>
            <person name="Shen B."/>
        </authorList>
    </citation>
    <scope>NUCLEOTIDE SEQUENCE [LARGE SCALE GENOMIC DNA]</scope>
    <source>
        <strain evidence="3 4">NPDC012540</strain>
    </source>
</reference>
<comment type="caution">
    <text evidence="3">The sequence shown here is derived from an EMBL/GenBank/DDBJ whole genome shotgun (WGS) entry which is preliminary data.</text>
</comment>
<accession>A0ABW6XF82</accession>
<evidence type="ECO:0000256" key="1">
    <source>
        <dbReference type="SAM" id="MobiDB-lite"/>
    </source>
</evidence>
<feature type="compositionally biased region" description="Basic residues" evidence="1">
    <location>
        <begin position="30"/>
        <end position="41"/>
    </location>
</feature>
<feature type="region of interest" description="Disordered" evidence="1">
    <location>
        <begin position="515"/>
        <end position="603"/>
    </location>
</feature>
<dbReference type="Pfam" id="PF19190">
    <property type="entry name" value="BACON_2"/>
    <property type="match status" value="1"/>
</dbReference>
<evidence type="ECO:0000313" key="3">
    <source>
        <dbReference type="EMBL" id="MFF5900414.1"/>
    </source>
</evidence>
<evidence type="ECO:0000313" key="4">
    <source>
        <dbReference type="Proteomes" id="UP001602322"/>
    </source>
</evidence>
<dbReference type="EMBL" id="JBIBEG010000012">
    <property type="protein sequence ID" value="MFF5900414.1"/>
    <property type="molecule type" value="Genomic_DNA"/>
</dbReference>
<sequence>MSESAVMLPPSSAYGRPVTSSRLETPAHRTGAHHRAHRRTARPTAQRSPARYEPYLDGLFTYCLSVLCDHEAATDALGAVLAIAERQDGRCPTAEEERKSWLYALARWMCLRALTEQRRGRQAHRRQAAPPATARPAGGGATPEDAAIPAAGAPESPAAEARRRELAQLAWPEAAGTTPEQREALELAVRHGLTPRAVAAVLGLDPSSARELLAGAACEVERTRAALAVVEKGDCPAVARLTGTPQVLLSAALRRELVRHVDDCPRCRRAAERAGAAGPWPGAAVTPAAALPVVEAPRPSVRVALAHARRSRSGAPRFGRTGFPLDPKDHAARRDRVRARVVTTTVVATVVAAPVIALWAAYRGAPLTGEGRDTSVSAADTDGGSGLDGDTYDHYENAGNARPERDRAFTRDPRTPDVSAEVISVGPGPQGAGTLTVSARSSGSRTAITLTATGTEPVAWSARTDAAWLHLSRTSGTVAPGRSVTFYVFVNGAAEPRGAWSARVVLSPTGSAVAITGNGATSPRPPSPHPSPSPSTQPPGPTPSTPPPTEPSPSPPQSPDPTPTPTEQPTETPGSPTPSPSGGSTEPAPSDPAPSGSSPGAAG</sequence>
<feature type="compositionally biased region" description="Pro residues" evidence="1">
    <location>
        <begin position="523"/>
        <end position="566"/>
    </location>
</feature>
<dbReference type="PRINTS" id="PR01217">
    <property type="entry name" value="PRICHEXTENSN"/>
</dbReference>
<feature type="compositionally biased region" description="Low complexity" evidence="1">
    <location>
        <begin position="128"/>
        <end position="159"/>
    </location>
</feature>
<feature type="region of interest" description="Disordered" evidence="1">
    <location>
        <begin position="369"/>
        <end position="414"/>
    </location>
</feature>
<feature type="domain" description="BACON" evidence="2">
    <location>
        <begin position="442"/>
        <end position="507"/>
    </location>
</feature>
<dbReference type="InterPro" id="IPR024361">
    <property type="entry name" value="BACON"/>
</dbReference>
<protein>
    <recommendedName>
        <fullName evidence="2">BACON domain-containing protein</fullName>
    </recommendedName>
</protein>
<name>A0ABW6XF82_9ACTN</name>
<organism evidence="3 4">
    <name type="scientific">Streptomyces argenteolus</name>
    <dbReference type="NCBI Taxonomy" id="67274"/>
    <lineage>
        <taxon>Bacteria</taxon>
        <taxon>Bacillati</taxon>
        <taxon>Actinomycetota</taxon>
        <taxon>Actinomycetes</taxon>
        <taxon>Kitasatosporales</taxon>
        <taxon>Streptomycetaceae</taxon>
        <taxon>Streptomyces</taxon>
    </lineage>
</organism>
<feature type="compositionally biased region" description="Basic and acidic residues" evidence="1">
    <location>
        <begin position="391"/>
        <end position="414"/>
    </location>
</feature>
<feature type="region of interest" description="Disordered" evidence="1">
    <location>
        <begin position="119"/>
        <end position="163"/>
    </location>
</feature>
<keyword evidence="4" id="KW-1185">Reference proteome</keyword>
<dbReference type="RefSeq" id="WP_387908450.1">
    <property type="nucleotide sequence ID" value="NZ_JBIBEG010000012.1"/>
</dbReference>
<gene>
    <name evidence="3" type="ORF">ACFY8O_31470</name>
</gene>
<proteinExistence type="predicted"/>
<dbReference type="Proteomes" id="UP001602322">
    <property type="component" value="Unassembled WGS sequence"/>
</dbReference>
<feature type="compositionally biased region" description="Low complexity" evidence="1">
    <location>
        <begin position="567"/>
        <end position="603"/>
    </location>
</feature>